<keyword evidence="1" id="KW-0808">Transferase</keyword>
<dbReference type="AlphaFoldDB" id="A0A1I4VQS7"/>
<dbReference type="InterPro" id="IPR036597">
    <property type="entry name" value="Fido-like_dom_sf"/>
</dbReference>
<comment type="catalytic activity">
    <reaction evidence="6">
        <text>L-threonyl-[protein] + ATP = 3-O-(5'-adenylyl)-L-threonyl-[protein] + diphosphate</text>
        <dbReference type="Rhea" id="RHEA:54292"/>
        <dbReference type="Rhea" id="RHEA-COMP:11060"/>
        <dbReference type="Rhea" id="RHEA-COMP:13847"/>
        <dbReference type="ChEBI" id="CHEBI:30013"/>
        <dbReference type="ChEBI" id="CHEBI:30616"/>
        <dbReference type="ChEBI" id="CHEBI:33019"/>
        <dbReference type="ChEBI" id="CHEBI:138113"/>
        <dbReference type="EC" id="2.7.7.108"/>
    </reaction>
</comment>
<evidence type="ECO:0000259" key="8">
    <source>
        <dbReference type="PROSITE" id="PS51459"/>
    </source>
</evidence>
<dbReference type="GO" id="GO:0070733">
    <property type="term" value="F:AMPylase activity"/>
    <property type="evidence" value="ECO:0007669"/>
    <property type="project" value="UniProtKB-EC"/>
</dbReference>
<dbReference type="RefSeq" id="WP_091190305.1">
    <property type="nucleotide sequence ID" value="NZ_FOVE01000002.1"/>
</dbReference>
<dbReference type="GO" id="GO:0051302">
    <property type="term" value="P:regulation of cell division"/>
    <property type="evidence" value="ECO:0007669"/>
    <property type="project" value="TreeGrafter"/>
</dbReference>
<dbReference type="STRING" id="83765.SAMN05660284_00334"/>
<evidence type="ECO:0000256" key="3">
    <source>
        <dbReference type="ARBA" id="ARBA00022741"/>
    </source>
</evidence>
<reference evidence="10" key="1">
    <citation type="submission" date="2016-10" db="EMBL/GenBank/DDBJ databases">
        <authorList>
            <person name="Varghese N."/>
            <person name="Submissions S."/>
        </authorList>
    </citation>
    <scope>NUCLEOTIDE SEQUENCE [LARGE SCALE GENOMIC DNA]</scope>
    <source>
        <strain evidence="10">DSM 6150</strain>
    </source>
</reference>
<evidence type="ECO:0000256" key="7">
    <source>
        <dbReference type="ARBA" id="ARBA00048696"/>
    </source>
</evidence>
<dbReference type="Proteomes" id="UP000242869">
    <property type="component" value="Unassembled WGS sequence"/>
</dbReference>
<evidence type="ECO:0000256" key="4">
    <source>
        <dbReference type="ARBA" id="ARBA00022840"/>
    </source>
</evidence>
<dbReference type="Gene3D" id="1.10.3290.10">
    <property type="entry name" value="Fido-like domain"/>
    <property type="match status" value="1"/>
</dbReference>
<evidence type="ECO:0000256" key="5">
    <source>
        <dbReference type="ARBA" id="ARBA00034531"/>
    </source>
</evidence>
<accession>A0A1I4VQS7</accession>
<dbReference type="GO" id="GO:0005524">
    <property type="term" value="F:ATP binding"/>
    <property type="evidence" value="ECO:0007669"/>
    <property type="project" value="UniProtKB-KW"/>
</dbReference>
<organism evidence="9 10">
    <name type="scientific">Formivibrio citricus</name>
    <dbReference type="NCBI Taxonomy" id="83765"/>
    <lineage>
        <taxon>Bacteria</taxon>
        <taxon>Pseudomonadati</taxon>
        <taxon>Pseudomonadota</taxon>
        <taxon>Betaproteobacteria</taxon>
        <taxon>Neisseriales</taxon>
        <taxon>Chitinibacteraceae</taxon>
        <taxon>Formivibrio</taxon>
    </lineage>
</organism>
<keyword evidence="2" id="KW-0548">Nucleotidyltransferase</keyword>
<evidence type="ECO:0000313" key="10">
    <source>
        <dbReference type="Proteomes" id="UP000242869"/>
    </source>
</evidence>
<dbReference type="PANTHER" id="PTHR39560:SF1">
    <property type="entry name" value="PROTEIN ADENYLYLTRANSFERASE FIC-RELATED"/>
    <property type="match status" value="1"/>
</dbReference>
<dbReference type="PROSITE" id="PS51459">
    <property type="entry name" value="FIDO"/>
    <property type="match status" value="1"/>
</dbReference>
<name>A0A1I4VQS7_9NEIS</name>
<keyword evidence="4" id="KW-0067">ATP-binding</keyword>
<protein>
    <recommendedName>
        <fullName evidence="5">protein adenylyltransferase</fullName>
        <ecNumber evidence="5">2.7.7.108</ecNumber>
    </recommendedName>
</protein>
<gene>
    <name evidence="9" type="ORF">SAMN05660284_00334</name>
</gene>
<keyword evidence="3" id="KW-0547">Nucleotide-binding</keyword>
<dbReference type="SUPFAM" id="SSF140931">
    <property type="entry name" value="Fic-like"/>
    <property type="match status" value="1"/>
</dbReference>
<sequence length="199" mass="22691">MRDKYGAGQDSYCYPGSDTLRNRLGITDPDLLEQAEREISALEAQSIEFREPPYDLVYLQALHRKLFGELYAWAGKIRTIDISKQQTRFCTVPRIVPEAEKIFSGLSRQNYWVGLPRPDLVAETAKAYADLNMIHPFREGNGRAQRVLFEHMIVNCGYAIGWDSITQDEWLTANIAGVYCDYGPMTALFERCIGEPLTE</sequence>
<evidence type="ECO:0000256" key="1">
    <source>
        <dbReference type="ARBA" id="ARBA00022679"/>
    </source>
</evidence>
<proteinExistence type="predicted"/>
<dbReference type="EC" id="2.7.7.108" evidence="5"/>
<dbReference type="Pfam" id="PF02661">
    <property type="entry name" value="Fic"/>
    <property type="match status" value="1"/>
</dbReference>
<feature type="domain" description="Fido" evidence="8">
    <location>
        <begin position="54"/>
        <end position="191"/>
    </location>
</feature>
<dbReference type="OrthoDB" id="9813719at2"/>
<evidence type="ECO:0000256" key="6">
    <source>
        <dbReference type="ARBA" id="ARBA00047939"/>
    </source>
</evidence>
<dbReference type="PANTHER" id="PTHR39560">
    <property type="entry name" value="PROTEIN ADENYLYLTRANSFERASE FIC-RELATED"/>
    <property type="match status" value="1"/>
</dbReference>
<evidence type="ECO:0000256" key="2">
    <source>
        <dbReference type="ARBA" id="ARBA00022695"/>
    </source>
</evidence>
<dbReference type="InterPro" id="IPR003812">
    <property type="entry name" value="Fido"/>
</dbReference>
<keyword evidence="10" id="KW-1185">Reference proteome</keyword>
<evidence type="ECO:0000313" key="9">
    <source>
        <dbReference type="EMBL" id="SFN03624.1"/>
    </source>
</evidence>
<comment type="catalytic activity">
    <reaction evidence="7">
        <text>L-tyrosyl-[protein] + ATP = O-(5'-adenylyl)-L-tyrosyl-[protein] + diphosphate</text>
        <dbReference type="Rhea" id="RHEA:54288"/>
        <dbReference type="Rhea" id="RHEA-COMP:10136"/>
        <dbReference type="Rhea" id="RHEA-COMP:13846"/>
        <dbReference type="ChEBI" id="CHEBI:30616"/>
        <dbReference type="ChEBI" id="CHEBI:33019"/>
        <dbReference type="ChEBI" id="CHEBI:46858"/>
        <dbReference type="ChEBI" id="CHEBI:83624"/>
        <dbReference type="EC" id="2.7.7.108"/>
    </reaction>
</comment>
<dbReference type="EMBL" id="FOVE01000002">
    <property type="protein sequence ID" value="SFN03624.1"/>
    <property type="molecule type" value="Genomic_DNA"/>
</dbReference>